<keyword evidence="1" id="KW-0472">Membrane</keyword>
<evidence type="ECO:0000313" key="3">
    <source>
        <dbReference type="Proteomes" id="UP001501079"/>
    </source>
</evidence>
<keyword evidence="1" id="KW-1133">Transmembrane helix</keyword>
<keyword evidence="3" id="KW-1185">Reference proteome</keyword>
<organism evidence="2 3">
    <name type="scientific">Gryllotalpicola koreensis</name>
    <dbReference type="NCBI Taxonomy" id="993086"/>
    <lineage>
        <taxon>Bacteria</taxon>
        <taxon>Bacillati</taxon>
        <taxon>Actinomycetota</taxon>
        <taxon>Actinomycetes</taxon>
        <taxon>Micrococcales</taxon>
        <taxon>Microbacteriaceae</taxon>
        <taxon>Gryllotalpicola</taxon>
    </lineage>
</organism>
<comment type="caution">
    <text evidence="2">The sequence shown here is derived from an EMBL/GenBank/DDBJ whole genome shotgun (WGS) entry which is preliminary data.</text>
</comment>
<dbReference type="RefSeq" id="WP_344751713.1">
    <property type="nucleotide sequence ID" value="NZ_BAABBW010000001.1"/>
</dbReference>
<dbReference type="EMBL" id="BAABBW010000001">
    <property type="protein sequence ID" value="GAA4169083.1"/>
    <property type="molecule type" value="Genomic_DNA"/>
</dbReference>
<keyword evidence="1" id="KW-0812">Transmembrane</keyword>
<evidence type="ECO:0000256" key="1">
    <source>
        <dbReference type="SAM" id="Phobius"/>
    </source>
</evidence>
<accession>A0ABP7ZS55</accession>
<gene>
    <name evidence="2" type="ORF">GCM10022287_05190</name>
</gene>
<evidence type="ECO:0000313" key="2">
    <source>
        <dbReference type="EMBL" id="GAA4169083.1"/>
    </source>
</evidence>
<protein>
    <submittedName>
        <fullName evidence="2">Uncharacterized protein</fullName>
    </submittedName>
</protein>
<proteinExistence type="predicted"/>
<name>A0ABP7ZS55_9MICO</name>
<dbReference type="Proteomes" id="UP001501079">
    <property type="component" value="Unassembled WGS sequence"/>
</dbReference>
<feature type="transmembrane region" description="Helical" evidence="1">
    <location>
        <begin position="6"/>
        <end position="23"/>
    </location>
</feature>
<sequence length="71" mass="7353">MIAAILAWVFGLALVGLIVAGLIRGRGGRKRHESGVYSVPTDDAAVANDVESRRGQLQELHGAQSMGPGGV</sequence>
<reference evidence="3" key="1">
    <citation type="journal article" date="2019" name="Int. J. Syst. Evol. Microbiol.">
        <title>The Global Catalogue of Microorganisms (GCM) 10K type strain sequencing project: providing services to taxonomists for standard genome sequencing and annotation.</title>
        <authorList>
            <consortium name="The Broad Institute Genomics Platform"/>
            <consortium name="The Broad Institute Genome Sequencing Center for Infectious Disease"/>
            <person name="Wu L."/>
            <person name="Ma J."/>
        </authorList>
    </citation>
    <scope>NUCLEOTIDE SEQUENCE [LARGE SCALE GENOMIC DNA]</scope>
    <source>
        <strain evidence="3">JCM 17591</strain>
    </source>
</reference>